<protein>
    <submittedName>
        <fullName evidence="1">Uncharacterized protein</fullName>
    </submittedName>
</protein>
<sequence length="90" mass="10285">MVNKIMSVYATDISSINKQDKSLAISCSCGDNSRFCSIEAGIESLAQQIHKLHTPSYNKPRYRNRSRSHLTSRNSSNRLSWYHYRFGAKA</sequence>
<dbReference type="OrthoDB" id="6431867at2759"/>
<proteinExistence type="predicted"/>
<evidence type="ECO:0000313" key="1">
    <source>
        <dbReference type="EMBL" id="GFQ76833.1"/>
    </source>
</evidence>
<organism evidence="1 2">
    <name type="scientific">Trichonephila clavata</name>
    <name type="common">Joro spider</name>
    <name type="synonym">Nephila clavata</name>
    <dbReference type="NCBI Taxonomy" id="2740835"/>
    <lineage>
        <taxon>Eukaryota</taxon>
        <taxon>Metazoa</taxon>
        <taxon>Ecdysozoa</taxon>
        <taxon>Arthropoda</taxon>
        <taxon>Chelicerata</taxon>
        <taxon>Arachnida</taxon>
        <taxon>Araneae</taxon>
        <taxon>Araneomorphae</taxon>
        <taxon>Entelegynae</taxon>
        <taxon>Araneoidea</taxon>
        <taxon>Nephilidae</taxon>
        <taxon>Trichonephila</taxon>
    </lineage>
</organism>
<dbReference type="AlphaFoldDB" id="A0A8X6KN24"/>
<comment type="caution">
    <text evidence="1">The sequence shown here is derived from an EMBL/GenBank/DDBJ whole genome shotgun (WGS) entry which is preliminary data.</text>
</comment>
<gene>
    <name evidence="1" type="ORF">TNCT_372091</name>
</gene>
<reference evidence="1" key="1">
    <citation type="submission" date="2020-07" db="EMBL/GenBank/DDBJ databases">
        <title>Multicomponent nature underlies the extraordinary mechanical properties of spider dragline silk.</title>
        <authorList>
            <person name="Kono N."/>
            <person name="Nakamura H."/>
            <person name="Mori M."/>
            <person name="Yoshida Y."/>
            <person name="Ohtoshi R."/>
            <person name="Malay A.D."/>
            <person name="Moran D.A.P."/>
            <person name="Tomita M."/>
            <person name="Numata K."/>
            <person name="Arakawa K."/>
        </authorList>
    </citation>
    <scope>NUCLEOTIDE SEQUENCE</scope>
</reference>
<keyword evidence="2" id="KW-1185">Reference proteome</keyword>
<accession>A0A8X6KN24</accession>
<evidence type="ECO:0000313" key="2">
    <source>
        <dbReference type="Proteomes" id="UP000887116"/>
    </source>
</evidence>
<dbReference type="EMBL" id="BMAO01031655">
    <property type="protein sequence ID" value="GFQ76833.1"/>
    <property type="molecule type" value="Genomic_DNA"/>
</dbReference>
<dbReference type="Proteomes" id="UP000887116">
    <property type="component" value="Unassembled WGS sequence"/>
</dbReference>
<name>A0A8X6KN24_TRICU</name>